<keyword evidence="4" id="KW-0862">Zinc</keyword>
<keyword evidence="9" id="KW-1185">Reference proteome</keyword>
<evidence type="ECO:0000313" key="9">
    <source>
        <dbReference type="Proteomes" id="UP000008783"/>
    </source>
</evidence>
<dbReference type="PANTHER" id="PTHR46481">
    <property type="entry name" value="ZINC FINGER BED DOMAIN-CONTAINING PROTEIN 4"/>
    <property type="match status" value="1"/>
</dbReference>
<evidence type="ECO:0000256" key="3">
    <source>
        <dbReference type="ARBA" id="ARBA00022771"/>
    </source>
</evidence>
<name>E3KDS3_PUCGT</name>
<feature type="domain" description="DUF659" evidence="7">
    <location>
        <begin position="190"/>
        <end position="325"/>
    </location>
</feature>
<dbReference type="SUPFAM" id="SSF53098">
    <property type="entry name" value="Ribonuclease H-like"/>
    <property type="match status" value="1"/>
</dbReference>
<organism evidence="8 9">
    <name type="scientific">Puccinia graminis f. sp. tritici (strain CRL 75-36-700-3 / race SCCL)</name>
    <name type="common">Black stem rust fungus</name>
    <dbReference type="NCBI Taxonomy" id="418459"/>
    <lineage>
        <taxon>Eukaryota</taxon>
        <taxon>Fungi</taxon>
        <taxon>Dikarya</taxon>
        <taxon>Basidiomycota</taxon>
        <taxon>Pucciniomycotina</taxon>
        <taxon>Pucciniomycetes</taxon>
        <taxon>Pucciniales</taxon>
        <taxon>Pucciniaceae</taxon>
        <taxon>Puccinia</taxon>
    </lineage>
</organism>
<dbReference type="InterPro" id="IPR012337">
    <property type="entry name" value="RNaseH-like_sf"/>
</dbReference>
<evidence type="ECO:0000259" key="7">
    <source>
        <dbReference type="Pfam" id="PF04937"/>
    </source>
</evidence>
<evidence type="ECO:0000256" key="6">
    <source>
        <dbReference type="SAM" id="MobiDB-lite"/>
    </source>
</evidence>
<sequence>MPPVRNTSSASNKWTSPSQAHGPRWKGFLMSELRNDESRRRQAKCTHCDKVFNQAKPSQLFSHIQESCPNISPDNKSAYLRDVLAEGGDGGSTTLRSDGLDETDSRVISVSIPDKKSSQQIDQYFRPMSNEKTHHLHEMLLKALISSNIPLTFLENPYFQEYQSELARSVYKIPRRVQMMDNTLPKIHAKHELSMCDTLKDQTQLTLSLDGWTDNSGNSIYAVMVLKGAKRKYFLDVLDLNSKRHTADNIFSALKDSLKSKQVGLDKICALVTDSPSVMIKLRRLVNEANPHILKIYCTLHVFNLIAKQIASHPSMDRVIKSNKTLVNYFTTSGFWREHLSTWQKANEVKHGLQTLCETRWYSMAKVCLGVQSHELGFRKCLELLHDPLVDTPAMSNAVVEIIENRDHFTANQTLVSLLKPVVDAIGSLERADTTLSDIWKELLIAYKAIRDTDVYSRFEPFKRHCLNALESQTKIYHEDIYVIAFFLHPSYRRIAVSKKHSLPEVGQMLLRLAKHWKLTRAEASSLQDAINRYYNSLFPYNSKDVDQPLDYWLMVPDTPESNALKKVAIGVLEIVPHAAGVEGLFSTMSAIKTKSRNRMSPTTLKMLAQLKLHLLEGDRLLAPRKQRRQKNSTHDSEYESMRIYDAFLTPTELEEFETGVFTEEQMQVVASRENAFMDTLFDFDMWENPPQPADDVIDLDGIQDNPADVNWDPEDLWV</sequence>
<dbReference type="HOGENOM" id="CLU_027159_0_0_1"/>
<reference evidence="9" key="2">
    <citation type="journal article" date="2011" name="Proc. Natl. Acad. Sci. U.S.A.">
        <title>Obligate biotrophy features unraveled by the genomic analysis of rust fungi.</title>
        <authorList>
            <person name="Duplessis S."/>
            <person name="Cuomo C.A."/>
            <person name="Lin Y.-C."/>
            <person name="Aerts A."/>
            <person name="Tisserant E."/>
            <person name="Veneault-Fourrey C."/>
            <person name="Joly D.L."/>
            <person name="Hacquard S."/>
            <person name="Amselem J."/>
            <person name="Cantarel B.L."/>
            <person name="Chiu R."/>
            <person name="Coutinho P.M."/>
            <person name="Feau N."/>
            <person name="Field M."/>
            <person name="Frey P."/>
            <person name="Gelhaye E."/>
            <person name="Goldberg J."/>
            <person name="Grabherr M.G."/>
            <person name="Kodira C.D."/>
            <person name="Kohler A."/>
            <person name="Kuees U."/>
            <person name="Lindquist E.A."/>
            <person name="Lucas S.M."/>
            <person name="Mago R."/>
            <person name="Mauceli E."/>
            <person name="Morin E."/>
            <person name="Murat C."/>
            <person name="Pangilinan J.L."/>
            <person name="Park R."/>
            <person name="Pearson M."/>
            <person name="Quesneville H."/>
            <person name="Rouhier N."/>
            <person name="Sakthikumar S."/>
            <person name="Salamov A.A."/>
            <person name="Schmutz J."/>
            <person name="Selles B."/>
            <person name="Shapiro H."/>
            <person name="Tanguay P."/>
            <person name="Tuskan G.A."/>
            <person name="Henrissat B."/>
            <person name="Van de Peer Y."/>
            <person name="Rouze P."/>
            <person name="Ellis J.G."/>
            <person name="Dodds P.N."/>
            <person name="Schein J.E."/>
            <person name="Zhong S."/>
            <person name="Hamelin R.C."/>
            <person name="Grigoriev I.V."/>
            <person name="Szabo L.J."/>
            <person name="Martin F."/>
        </authorList>
    </citation>
    <scope>NUCLEOTIDE SEQUENCE [LARGE SCALE GENOMIC DNA]</scope>
    <source>
        <strain evidence="9">CRL 75-36-700-3 / race SCCL</strain>
    </source>
</reference>
<evidence type="ECO:0000256" key="1">
    <source>
        <dbReference type="ARBA" id="ARBA00004123"/>
    </source>
</evidence>
<dbReference type="GO" id="GO:0006357">
    <property type="term" value="P:regulation of transcription by RNA polymerase II"/>
    <property type="evidence" value="ECO:0000318"/>
    <property type="project" value="GO_Central"/>
</dbReference>
<dbReference type="VEuPathDB" id="FungiDB:PGTG_08465"/>
<dbReference type="InterPro" id="IPR007021">
    <property type="entry name" value="DUF659"/>
</dbReference>
<dbReference type="EMBL" id="DS178282">
    <property type="protein sequence ID" value="EFP82509.2"/>
    <property type="molecule type" value="Genomic_DNA"/>
</dbReference>
<comment type="subcellular location">
    <subcellularLocation>
        <location evidence="1">Nucleus</location>
    </subcellularLocation>
</comment>
<dbReference type="Proteomes" id="UP000008783">
    <property type="component" value="Unassembled WGS sequence"/>
</dbReference>
<keyword evidence="3" id="KW-0863">Zinc-finger</keyword>
<dbReference type="GO" id="GO:0005634">
    <property type="term" value="C:nucleus"/>
    <property type="evidence" value="ECO:0000318"/>
    <property type="project" value="GO_Central"/>
</dbReference>
<evidence type="ECO:0000256" key="5">
    <source>
        <dbReference type="ARBA" id="ARBA00023242"/>
    </source>
</evidence>
<accession>E3KDS3</accession>
<evidence type="ECO:0000256" key="4">
    <source>
        <dbReference type="ARBA" id="ARBA00022833"/>
    </source>
</evidence>
<dbReference type="Pfam" id="PF04937">
    <property type="entry name" value="DUF659"/>
    <property type="match status" value="1"/>
</dbReference>
<evidence type="ECO:0000313" key="8">
    <source>
        <dbReference type="EMBL" id="EFP82509.2"/>
    </source>
</evidence>
<dbReference type="InParanoid" id="E3KDS3"/>
<dbReference type="RefSeq" id="XP_003326928.2">
    <property type="nucleotide sequence ID" value="XM_003326880.2"/>
</dbReference>
<feature type="compositionally biased region" description="Polar residues" evidence="6">
    <location>
        <begin position="1"/>
        <end position="19"/>
    </location>
</feature>
<keyword evidence="2" id="KW-0479">Metal-binding</keyword>
<proteinExistence type="predicted"/>
<evidence type="ECO:0000256" key="2">
    <source>
        <dbReference type="ARBA" id="ARBA00022723"/>
    </source>
</evidence>
<feature type="region of interest" description="Disordered" evidence="6">
    <location>
        <begin position="1"/>
        <end position="24"/>
    </location>
</feature>
<reference key="1">
    <citation type="submission" date="2007-01" db="EMBL/GenBank/DDBJ databases">
        <title>The Genome Sequence of Puccinia graminis f. sp. tritici Strain CRL 75-36-700-3.</title>
        <authorList>
            <consortium name="The Broad Institute Genome Sequencing Platform"/>
            <person name="Birren B."/>
            <person name="Lander E."/>
            <person name="Galagan J."/>
            <person name="Nusbaum C."/>
            <person name="Devon K."/>
            <person name="Cuomo C."/>
            <person name="Jaffe D."/>
            <person name="Butler J."/>
            <person name="Alvarez P."/>
            <person name="Gnerre S."/>
            <person name="Grabherr M."/>
            <person name="Mauceli E."/>
            <person name="Brockman W."/>
            <person name="Young S."/>
            <person name="LaButti K."/>
            <person name="Sykes S."/>
            <person name="DeCaprio D."/>
            <person name="Crawford M."/>
            <person name="Koehrsen M."/>
            <person name="Engels R."/>
            <person name="Montgomery P."/>
            <person name="Pearson M."/>
            <person name="Howarth C."/>
            <person name="Larson L."/>
            <person name="White J."/>
            <person name="Zeng Q."/>
            <person name="Kodira C."/>
            <person name="Yandava C."/>
            <person name="Alvarado L."/>
            <person name="O'Leary S."/>
            <person name="Szabo L."/>
            <person name="Dean R."/>
            <person name="Schein J."/>
        </authorList>
    </citation>
    <scope>NUCLEOTIDE SEQUENCE</scope>
    <source>
        <strain>CRL 75-36-700-3</strain>
    </source>
</reference>
<keyword evidence="5" id="KW-0539">Nucleus</keyword>
<dbReference type="eggNOG" id="ENOG502S94A">
    <property type="taxonomic scope" value="Eukaryota"/>
</dbReference>
<dbReference type="PANTHER" id="PTHR46481:SF10">
    <property type="entry name" value="ZINC FINGER BED DOMAIN-CONTAINING PROTEIN 39"/>
    <property type="match status" value="1"/>
</dbReference>
<dbReference type="AlphaFoldDB" id="E3KDS3"/>
<dbReference type="GO" id="GO:0008270">
    <property type="term" value="F:zinc ion binding"/>
    <property type="evidence" value="ECO:0007669"/>
    <property type="project" value="UniProtKB-KW"/>
</dbReference>
<dbReference type="KEGG" id="pgr:PGTG_08465"/>
<gene>
    <name evidence="8" type="ORF">PGTG_08465</name>
</gene>
<protein>
    <recommendedName>
        <fullName evidence="7">DUF659 domain-containing protein</fullName>
    </recommendedName>
</protein>
<dbReference type="GeneID" id="10529888"/>
<dbReference type="InterPro" id="IPR052035">
    <property type="entry name" value="ZnF_BED_domain_contain"/>
</dbReference>
<dbReference type="OrthoDB" id="2504795at2759"/>